<dbReference type="EMBL" id="LT853693">
    <property type="protein sequence ID" value="SMQ47203.1"/>
    <property type="molecule type" value="Genomic_DNA"/>
</dbReference>
<protein>
    <submittedName>
        <fullName evidence="2">Uncharacterized protein</fullName>
    </submittedName>
</protein>
<dbReference type="AlphaFoldDB" id="A0A1X7RIF2"/>
<organism evidence="2 3">
    <name type="scientific">Zymoseptoria tritici (strain ST99CH_3D7)</name>
    <dbReference type="NCBI Taxonomy" id="1276538"/>
    <lineage>
        <taxon>Eukaryota</taxon>
        <taxon>Fungi</taxon>
        <taxon>Dikarya</taxon>
        <taxon>Ascomycota</taxon>
        <taxon>Pezizomycotina</taxon>
        <taxon>Dothideomycetes</taxon>
        <taxon>Dothideomycetidae</taxon>
        <taxon>Mycosphaerellales</taxon>
        <taxon>Mycosphaerellaceae</taxon>
        <taxon>Zymoseptoria</taxon>
    </lineage>
</organism>
<evidence type="ECO:0000256" key="1">
    <source>
        <dbReference type="SAM" id="SignalP"/>
    </source>
</evidence>
<evidence type="ECO:0000313" key="3">
    <source>
        <dbReference type="Proteomes" id="UP000215127"/>
    </source>
</evidence>
<keyword evidence="3" id="KW-1185">Reference proteome</keyword>
<proteinExistence type="predicted"/>
<keyword evidence="1" id="KW-0732">Signal</keyword>
<feature type="signal peptide" evidence="1">
    <location>
        <begin position="1"/>
        <end position="18"/>
    </location>
</feature>
<gene>
    <name evidence="2" type="ORF">ZT3D7_G2350</name>
</gene>
<reference evidence="2 3" key="1">
    <citation type="submission" date="2016-06" db="EMBL/GenBank/DDBJ databases">
        <authorList>
            <person name="Kjaerup R.B."/>
            <person name="Dalgaard T.S."/>
            <person name="Juul-Madsen H.R."/>
        </authorList>
    </citation>
    <scope>NUCLEOTIDE SEQUENCE [LARGE SCALE GENOMIC DNA]</scope>
</reference>
<sequence length="122" mass="13537">MKSTIVFELAALAAVALCNPSGKDFTQLELPGWDAGDRLFPANVIAGYHDDYNNQTAKSWSHHVLERCRTFEDGTSTISYSAINSGTPKDRYWFGFCFRGGRTNATDYVLVDGVQDSIVYTI</sequence>
<name>A0A1X7RIF2_ZYMT9</name>
<feature type="chain" id="PRO_5012891789" evidence="1">
    <location>
        <begin position="19"/>
        <end position="122"/>
    </location>
</feature>
<accession>A0A1X7RIF2</accession>
<dbReference type="Proteomes" id="UP000215127">
    <property type="component" value="Chromosome 2"/>
</dbReference>
<evidence type="ECO:0000313" key="2">
    <source>
        <dbReference type="EMBL" id="SMQ47203.1"/>
    </source>
</evidence>